<proteinExistence type="predicted"/>
<feature type="region of interest" description="Disordered" evidence="1">
    <location>
        <begin position="87"/>
        <end position="114"/>
    </location>
</feature>
<protein>
    <submittedName>
        <fullName evidence="2">Uncharacterized protein</fullName>
    </submittedName>
</protein>
<dbReference type="EMBL" id="JBHRSB010000006">
    <property type="protein sequence ID" value="MFC3002311.1"/>
    <property type="molecule type" value="Genomic_DNA"/>
</dbReference>
<dbReference type="Proteomes" id="UP001595420">
    <property type="component" value="Unassembled WGS sequence"/>
</dbReference>
<reference evidence="3" key="1">
    <citation type="journal article" date="2019" name="Int. J. Syst. Evol. Microbiol.">
        <title>The Global Catalogue of Microorganisms (GCM) 10K type strain sequencing project: providing services to taxonomists for standard genome sequencing and annotation.</title>
        <authorList>
            <consortium name="The Broad Institute Genomics Platform"/>
            <consortium name="The Broad Institute Genome Sequencing Center for Infectious Disease"/>
            <person name="Wu L."/>
            <person name="Ma J."/>
        </authorList>
    </citation>
    <scope>NUCLEOTIDE SEQUENCE [LARGE SCALE GENOMIC DNA]</scope>
    <source>
        <strain evidence="3">CGMCC 1.16855</strain>
    </source>
</reference>
<evidence type="ECO:0000313" key="3">
    <source>
        <dbReference type="Proteomes" id="UP001595420"/>
    </source>
</evidence>
<name>A0ABV7C014_9PROT</name>
<comment type="caution">
    <text evidence="2">The sequence shown here is derived from an EMBL/GenBank/DDBJ whole genome shotgun (WGS) entry which is preliminary data.</text>
</comment>
<keyword evidence="3" id="KW-1185">Reference proteome</keyword>
<dbReference type="RefSeq" id="WP_216838398.1">
    <property type="nucleotide sequence ID" value="NZ_JAFNJS010000006.1"/>
</dbReference>
<evidence type="ECO:0000313" key="2">
    <source>
        <dbReference type="EMBL" id="MFC3002311.1"/>
    </source>
</evidence>
<evidence type="ECO:0000256" key="1">
    <source>
        <dbReference type="SAM" id="MobiDB-lite"/>
    </source>
</evidence>
<accession>A0ABV7C014</accession>
<organism evidence="2 3">
    <name type="scientific">Falsiroseomonas tokyonensis</name>
    <dbReference type="NCBI Taxonomy" id="430521"/>
    <lineage>
        <taxon>Bacteria</taxon>
        <taxon>Pseudomonadati</taxon>
        <taxon>Pseudomonadota</taxon>
        <taxon>Alphaproteobacteria</taxon>
        <taxon>Acetobacterales</taxon>
        <taxon>Roseomonadaceae</taxon>
        <taxon>Falsiroseomonas</taxon>
    </lineage>
</organism>
<gene>
    <name evidence="2" type="ORF">ACFOD3_20600</name>
</gene>
<sequence>MTAATRLSEALAEWGMWQRLDRMQIELQQRPEQQMMVSFRSGTSGPDDRHLEIPREKLVEFIHDRMRDQKYRLMRLGVEGHFEPTICPPPAAPGDEADAAPCRLPDTCDEEKPL</sequence>